<feature type="compositionally biased region" description="Basic and acidic residues" evidence="1">
    <location>
        <begin position="427"/>
        <end position="441"/>
    </location>
</feature>
<sequence>MRRRLQMHELERRIAAILVVFLGTLATAQSTDPGSLAAVTSTCAEIYFNKKLAEHFSTNIQESRQRLSDLNTETRMFFLAATPATDKQAKMLYTALSAIAADAAIKQQEALKEKASTIEDAVEALQKRNGILGQLLTGRTKTIRATEKAQWTKTNQHWLSGNGRNEGKCVVTYATTGETDDACDNMAAYKDAIDKVGDEITELKQLALTPDSELNPIQLSFDIHMQGSTGSVSANGATGPGYCGAASTAPGSITNGVGAKPTATPQALKQPVKQTLGKTGTDDTNCANEEEPRKLVITDKAVLNKVCEGKKALIKPEAKATSLTRKQIAKGTPAAKIAFLLTKGSVPETAADADWKAAITAVYGPDTTDINKEFIEPLKDDKIMYNVGSTNADPDIVGVSNAANFGEAIAVVFWKGNSRQQQAKPKTTTESKTTEKCKPDTEATKCKEDKDCEHKEGKCKLKAGMKAEEKKEKKCTGKEQKECEKATDCK</sequence>
<evidence type="ECO:0000313" key="3">
    <source>
        <dbReference type="EMBL" id="AGH60000.1"/>
    </source>
</evidence>
<reference evidence="3" key="2">
    <citation type="journal article" date="2014" name="Mol. Biochem. Parasitol.">
        <title>Capturing the variant surface glycoprotein repertoire (the VSGnome) of Trypanosoma brucei Lister 427.</title>
        <authorList>
            <person name="Cross G.A."/>
            <person name="Kim H.S."/>
            <person name="Wickstead B."/>
        </authorList>
    </citation>
    <scope>NUCLEOTIDE SEQUENCE</scope>
    <source>
        <strain evidence="3">Lister 427</strain>
    </source>
</reference>
<feature type="region of interest" description="Disordered" evidence="1">
    <location>
        <begin position="263"/>
        <end position="287"/>
    </location>
</feature>
<dbReference type="SUPFAM" id="SSF58087">
    <property type="entry name" value="Variant surface glycoprotein (N-terminal domain)"/>
    <property type="match status" value="1"/>
</dbReference>
<name>M4TAN8_9TRYP</name>
<organism evidence="3">
    <name type="scientific">Trypanosoma brucei</name>
    <dbReference type="NCBI Taxonomy" id="5691"/>
    <lineage>
        <taxon>Eukaryota</taxon>
        <taxon>Discoba</taxon>
        <taxon>Euglenozoa</taxon>
        <taxon>Kinetoplastea</taxon>
        <taxon>Metakinetoplastina</taxon>
        <taxon>Trypanosomatida</taxon>
        <taxon>Trypanosomatidae</taxon>
        <taxon>Trypanosoma</taxon>
    </lineage>
</organism>
<dbReference type="VEuPathDB" id="TriTrypDB:Tb927.6.5450"/>
<feature type="region of interest" description="Disordered" evidence="1">
    <location>
        <begin position="418"/>
        <end position="441"/>
    </location>
</feature>
<feature type="region of interest" description="Disordered" evidence="1">
    <location>
        <begin position="466"/>
        <end position="490"/>
    </location>
</feature>
<feature type="chain" id="PRO_5004058578" evidence="2">
    <location>
        <begin position="31"/>
        <end position="490"/>
    </location>
</feature>
<reference evidence="3" key="1">
    <citation type="submission" date="2013-02" db="EMBL/GenBank/DDBJ databases">
        <authorList>
            <person name="Cross G.A.M."/>
            <person name="Kim H.-S."/>
            <person name="Wickstead B."/>
        </authorList>
    </citation>
    <scope>NUCLEOTIDE SEQUENCE</scope>
    <source>
        <strain evidence="3">Lister 427</strain>
    </source>
</reference>
<keyword evidence="2" id="KW-0732">Signal</keyword>
<proteinExistence type="predicted"/>
<dbReference type="EMBL" id="KC612569">
    <property type="protein sequence ID" value="AGH60000.1"/>
    <property type="molecule type" value="Genomic_DNA"/>
</dbReference>
<protein>
    <submittedName>
        <fullName evidence="3">Variant surface glycoprotein 1059</fullName>
    </submittedName>
</protein>
<evidence type="ECO:0000256" key="1">
    <source>
        <dbReference type="SAM" id="MobiDB-lite"/>
    </source>
</evidence>
<evidence type="ECO:0000256" key="2">
    <source>
        <dbReference type="SAM" id="SignalP"/>
    </source>
</evidence>
<dbReference type="VEuPathDB" id="TriTrypDB:Tb427_000365600"/>
<accession>M4TAN8</accession>
<dbReference type="AlphaFoldDB" id="M4TAN8"/>
<feature type="signal peptide" evidence="2">
    <location>
        <begin position="1"/>
        <end position="30"/>
    </location>
</feature>